<evidence type="ECO:0000313" key="1">
    <source>
        <dbReference type="EMBL" id="KAH9000062.1"/>
    </source>
</evidence>
<sequence>MQRVVLILGWSRQMLSRVTLLRALERGKDRTWSSAKITHSDRTHAAFYWRREIPVAIAFHETNEYSYFCASYSGGSGRFRSFTGSHSCLTEYSKGVGM</sequence>
<organism evidence="1 2">
    <name type="scientific">Lactarius akahatsu</name>
    <dbReference type="NCBI Taxonomy" id="416441"/>
    <lineage>
        <taxon>Eukaryota</taxon>
        <taxon>Fungi</taxon>
        <taxon>Dikarya</taxon>
        <taxon>Basidiomycota</taxon>
        <taxon>Agaricomycotina</taxon>
        <taxon>Agaricomycetes</taxon>
        <taxon>Russulales</taxon>
        <taxon>Russulaceae</taxon>
        <taxon>Lactarius</taxon>
    </lineage>
</organism>
<accession>A0AAD4QHH6</accession>
<dbReference type="EMBL" id="JAKELL010000002">
    <property type="protein sequence ID" value="KAH9000062.1"/>
    <property type="molecule type" value="Genomic_DNA"/>
</dbReference>
<dbReference type="AlphaFoldDB" id="A0AAD4QHH6"/>
<protein>
    <submittedName>
        <fullName evidence="1">Uncharacterized protein</fullName>
    </submittedName>
</protein>
<proteinExistence type="predicted"/>
<dbReference type="Proteomes" id="UP001201163">
    <property type="component" value="Unassembled WGS sequence"/>
</dbReference>
<comment type="caution">
    <text evidence="1">The sequence shown here is derived from an EMBL/GenBank/DDBJ whole genome shotgun (WGS) entry which is preliminary data.</text>
</comment>
<reference evidence="1" key="1">
    <citation type="submission" date="2022-01" db="EMBL/GenBank/DDBJ databases">
        <title>Comparative genomics reveals a dynamic genome evolution in the ectomycorrhizal milk-cap (Lactarius) mushrooms.</title>
        <authorList>
            <consortium name="DOE Joint Genome Institute"/>
            <person name="Lebreton A."/>
            <person name="Tang N."/>
            <person name="Kuo A."/>
            <person name="LaButti K."/>
            <person name="Drula E."/>
            <person name="Barry K."/>
            <person name="Clum A."/>
            <person name="Lipzen A."/>
            <person name="Mousain D."/>
            <person name="Ng V."/>
            <person name="Wang R."/>
            <person name="Wang X."/>
            <person name="Dai Y."/>
            <person name="Henrissat B."/>
            <person name="Grigoriev I.V."/>
            <person name="Guerin-Laguette A."/>
            <person name="Yu F."/>
            <person name="Martin F.M."/>
        </authorList>
    </citation>
    <scope>NUCLEOTIDE SEQUENCE</scope>
    <source>
        <strain evidence="1">QP</strain>
    </source>
</reference>
<gene>
    <name evidence="1" type="ORF">EDB92DRAFT_460242</name>
</gene>
<name>A0AAD4QHH6_9AGAM</name>
<evidence type="ECO:0000313" key="2">
    <source>
        <dbReference type="Proteomes" id="UP001201163"/>
    </source>
</evidence>
<keyword evidence="2" id="KW-1185">Reference proteome</keyword>